<evidence type="ECO:0000259" key="1">
    <source>
        <dbReference type="PROSITE" id="PS50191"/>
    </source>
</evidence>
<dbReference type="PROSITE" id="PS50191">
    <property type="entry name" value="CRAL_TRIO"/>
    <property type="match status" value="1"/>
</dbReference>
<sequence>MASAGQKLTQVTVTEIHSEPSLCLLGHMTEGQLNTFNDFKQNLTSAGLYSPQIISDDDTEVMRASHDDATLWRFLRARQFDLVHAQKQFRNAQDWREVHSVDELFITFPVDEFESARRFYPRWTGRRDKRGLPLYVYRLAALKGPLEADLNGTPNERRYQRIIVLYESMTRFVLPLCASLTDRTSEKSSAVTSVTTIIDLGHISLASMWSLRHHLQQASVLATANYPETLNTIAVVNAPTFFPTVWGWIKVR</sequence>
<dbReference type="Proteomes" id="UP001212997">
    <property type="component" value="Unassembled WGS sequence"/>
</dbReference>
<keyword evidence="3" id="KW-1185">Reference proteome</keyword>
<organism evidence="2 3">
    <name type="scientific">Meripilus lineatus</name>
    <dbReference type="NCBI Taxonomy" id="2056292"/>
    <lineage>
        <taxon>Eukaryota</taxon>
        <taxon>Fungi</taxon>
        <taxon>Dikarya</taxon>
        <taxon>Basidiomycota</taxon>
        <taxon>Agaricomycotina</taxon>
        <taxon>Agaricomycetes</taxon>
        <taxon>Polyporales</taxon>
        <taxon>Meripilaceae</taxon>
        <taxon>Meripilus</taxon>
    </lineage>
</organism>
<accession>A0AAD5YIB2</accession>
<comment type="caution">
    <text evidence="2">The sequence shown here is derived from an EMBL/GenBank/DDBJ whole genome shotgun (WGS) entry which is preliminary data.</text>
</comment>
<dbReference type="AlphaFoldDB" id="A0AAD5YIB2"/>
<evidence type="ECO:0000313" key="3">
    <source>
        <dbReference type="Proteomes" id="UP001212997"/>
    </source>
</evidence>
<dbReference type="SMART" id="SM01100">
    <property type="entry name" value="CRAL_TRIO_N"/>
    <property type="match status" value="1"/>
</dbReference>
<proteinExistence type="predicted"/>
<dbReference type="SUPFAM" id="SSF52087">
    <property type="entry name" value="CRAL/TRIO domain"/>
    <property type="match status" value="1"/>
</dbReference>
<dbReference type="PANTHER" id="PTHR45657">
    <property type="entry name" value="CRAL-TRIO DOMAIN-CONTAINING PROTEIN YKL091C-RELATED"/>
    <property type="match status" value="1"/>
</dbReference>
<dbReference type="SUPFAM" id="SSF46938">
    <property type="entry name" value="CRAL/TRIO N-terminal domain"/>
    <property type="match status" value="1"/>
</dbReference>
<dbReference type="InterPro" id="IPR051026">
    <property type="entry name" value="PI/PC_transfer"/>
</dbReference>
<dbReference type="Pfam" id="PF00650">
    <property type="entry name" value="CRAL_TRIO"/>
    <property type="match status" value="1"/>
</dbReference>
<feature type="domain" description="CRAL-TRIO" evidence="1">
    <location>
        <begin position="112"/>
        <end position="252"/>
    </location>
</feature>
<protein>
    <recommendedName>
        <fullName evidence="1">CRAL-TRIO domain-containing protein</fullName>
    </recommendedName>
</protein>
<dbReference type="EMBL" id="JANAWD010000220">
    <property type="protein sequence ID" value="KAJ3483638.1"/>
    <property type="molecule type" value="Genomic_DNA"/>
</dbReference>
<dbReference type="Pfam" id="PF03765">
    <property type="entry name" value="CRAL_TRIO_N"/>
    <property type="match status" value="1"/>
</dbReference>
<dbReference type="PANTHER" id="PTHR45657:SF3">
    <property type="entry name" value="TRANSPORTER, PUTATIVE (AFU_ORTHOLOGUE AFUA_5G09260)-RELATED"/>
    <property type="match status" value="1"/>
</dbReference>
<reference evidence="2" key="1">
    <citation type="submission" date="2022-07" db="EMBL/GenBank/DDBJ databases">
        <title>Genome Sequence of Physisporinus lineatus.</title>
        <authorList>
            <person name="Buettner E."/>
        </authorList>
    </citation>
    <scope>NUCLEOTIDE SEQUENCE</scope>
    <source>
        <strain evidence="2">VT162</strain>
    </source>
</reference>
<dbReference type="InterPro" id="IPR036865">
    <property type="entry name" value="CRAL-TRIO_dom_sf"/>
</dbReference>
<dbReference type="InterPro" id="IPR001251">
    <property type="entry name" value="CRAL-TRIO_dom"/>
</dbReference>
<dbReference type="InterPro" id="IPR036273">
    <property type="entry name" value="CRAL/TRIO_N_dom_sf"/>
</dbReference>
<dbReference type="Gene3D" id="3.40.525.10">
    <property type="entry name" value="CRAL-TRIO lipid binding domain"/>
    <property type="match status" value="1"/>
</dbReference>
<gene>
    <name evidence="2" type="ORF">NLI96_g6167</name>
</gene>
<dbReference type="CDD" id="cd00170">
    <property type="entry name" value="SEC14"/>
    <property type="match status" value="1"/>
</dbReference>
<evidence type="ECO:0000313" key="2">
    <source>
        <dbReference type="EMBL" id="KAJ3483638.1"/>
    </source>
</evidence>
<dbReference type="Gene3D" id="1.10.8.20">
    <property type="entry name" value="N-terminal domain of phosphatidylinositol transfer protein sec14p"/>
    <property type="match status" value="1"/>
</dbReference>
<name>A0AAD5YIB2_9APHY</name>
<dbReference type="InterPro" id="IPR011074">
    <property type="entry name" value="CRAL/TRIO_N_dom"/>
</dbReference>